<dbReference type="Pfam" id="PF00664">
    <property type="entry name" value="ABC_membrane"/>
    <property type="match status" value="1"/>
</dbReference>
<proteinExistence type="predicted"/>
<evidence type="ECO:0000256" key="3">
    <source>
        <dbReference type="ARBA" id="ARBA00022741"/>
    </source>
</evidence>
<keyword evidence="5 7" id="KW-1133">Transmembrane helix</keyword>
<feature type="transmembrane region" description="Helical" evidence="7">
    <location>
        <begin position="228"/>
        <end position="250"/>
    </location>
</feature>
<dbReference type="GO" id="GO:0005886">
    <property type="term" value="C:plasma membrane"/>
    <property type="evidence" value="ECO:0007669"/>
    <property type="project" value="UniProtKB-SubCell"/>
</dbReference>
<evidence type="ECO:0000256" key="1">
    <source>
        <dbReference type="ARBA" id="ARBA00004651"/>
    </source>
</evidence>
<feature type="transmembrane region" description="Helical" evidence="7">
    <location>
        <begin position="39"/>
        <end position="60"/>
    </location>
</feature>
<dbReference type="AlphaFoldDB" id="A0A915XIN8"/>
<keyword evidence="11" id="KW-1185">Reference proteome</keyword>
<dbReference type="InterPro" id="IPR003439">
    <property type="entry name" value="ABC_transporter-like_ATP-bd"/>
</dbReference>
<keyword evidence="2 7" id="KW-0812">Transmembrane</keyword>
<dbReference type="Proteomes" id="UP001063350">
    <property type="component" value="Chromosome"/>
</dbReference>
<evidence type="ECO:0000256" key="5">
    <source>
        <dbReference type="ARBA" id="ARBA00022989"/>
    </source>
</evidence>
<comment type="subcellular location">
    <subcellularLocation>
        <location evidence="1">Cell membrane</location>
        <topology evidence="1">Multi-pass membrane protein</topology>
    </subcellularLocation>
</comment>
<gene>
    <name evidence="10" type="ORF">GF1_01730</name>
</gene>
<evidence type="ECO:0008006" key="12">
    <source>
        <dbReference type="Google" id="ProtNLM"/>
    </source>
</evidence>
<keyword evidence="3" id="KW-0547">Nucleotide-binding</keyword>
<dbReference type="Gene3D" id="1.20.1560.10">
    <property type="entry name" value="ABC transporter type 1, transmembrane domain"/>
    <property type="match status" value="1"/>
</dbReference>
<evidence type="ECO:0000256" key="7">
    <source>
        <dbReference type="SAM" id="Phobius"/>
    </source>
</evidence>
<protein>
    <recommendedName>
        <fullName evidence="12">ABC transporter ATP-binding protein</fullName>
    </recommendedName>
</protein>
<sequence length="829" mass="94364">MQLILLAIILASLFFRVFPLEMQKRIINEAIHLRKQDLLFLYCGLYIGAVTLAGISKYAINVLQTIIGQKILVEMRQELYHHILQLPLQFYRKMQPGTVVSAMTSELNAIGFFLGGALAIPLTSILTFVVFLGYMYSLSPLLALLSMGVYPLEVIVIPLLQKKYNRLNRRRIKTVRSMANVVNEAISGIHEIHANASYNLEERRIGNHIRALYNHLKKLFFVKYGIKFANNLFQSFGPFILFLVGGYLAIHGKFTLGALVAFLSAYEKVYDPWKEMIEYYQSYQDARVRYRQIMQIFDMDPAHSILPEGREPLQLEGNIEIKNAGFSINTDIKLLQRINLDIQAGEQVALVGFSGSGKSTLVLLIAQLYDLTSGSILLDGYDIATLSKQDINHNMTMIAQRPFIFTGTIRQNLLYGVQALHGGDPHIEPERRTILQAVRDVGLEEDIIRFGFQSVLDEEQCEPFRERFLRMRQIISIDLRHEFADTVEFYNARSFLYYSSIHDNIVFGEGADNLFATDNLPDNREFMQLLERTGMLEPLLELGFSIAIHTVELLGDYADDEFFFRSTPMEPTELQAYAELVRKLNGDLPTSATDQRMLLILALRFIPAVHKITSLPQGLDRNILELRHRFLREVARVDLDHCLSKGTLRPCGKNEKCGDRCTFIPYCPSQYLYSHTLLDNILFGALKTADKIDSRLIQLASKAFEKEDLLDDILDIGLNFHVGSKGDRLSGGQQQKLAIARAFMRDTPILIMDEATASLDNASQARIQELVSTRFRDRRKTVIAVMHRLDLAPSYDRIVVLKAGSIIEQGKYDELMARKGAFYELTRGN</sequence>
<evidence type="ECO:0000256" key="2">
    <source>
        <dbReference type="ARBA" id="ARBA00022692"/>
    </source>
</evidence>
<dbReference type="GO" id="GO:0005524">
    <property type="term" value="F:ATP binding"/>
    <property type="evidence" value="ECO:0007669"/>
    <property type="project" value="UniProtKB-KW"/>
</dbReference>
<accession>A0A915XIN8</accession>
<dbReference type="InterPro" id="IPR017871">
    <property type="entry name" value="ABC_transporter-like_CS"/>
</dbReference>
<feature type="transmembrane region" description="Helical" evidence="7">
    <location>
        <begin position="112"/>
        <end position="135"/>
    </location>
</feature>
<dbReference type="KEGG" id="ddu:GF1_01730"/>
<dbReference type="InterPro" id="IPR027417">
    <property type="entry name" value="P-loop_NTPase"/>
</dbReference>
<dbReference type="GO" id="GO:0016887">
    <property type="term" value="F:ATP hydrolysis activity"/>
    <property type="evidence" value="ECO:0007669"/>
    <property type="project" value="InterPro"/>
</dbReference>
<evidence type="ECO:0000259" key="8">
    <source>
        <dbReference type="PROSITE" id="PS50893"/>
    </source>
</evidence>
<keyword evidence="6 7" id="KW-0472">Membrane</keyword>
<evidence type="ECO:0000313" key="11">
    <source>
        <dbReference type="Proteomes" id="UP001063350"/>
    </source>
</evidence>
<dbReference type="InterPro" id="IPR011527">
    <property type="entry name" value="ABC1_TM_dom"/>
</dbReference>
<dbReference type="InterPro" id="IPR036640">
    <property type="entry name" value="ABC1_TM_sf"/>
</dbReference>
<feature type="domain" description="ABC transmembrane type-1" evidence="9">
    <location>
        <begin position="3"/>
        <end position="285"/>
    </location>
</feature>
<dbReference type="PANTHER" id="PTHR43394:SF1">
    <property type="entry name" value="ATP-BINDING CASSETTE SUB-FAMILY B MEMBER 10, MITOCHONDRIAL"/>
    <property type="match status" value="1"/>
</dbReference>
<dbReference type="InterPro" id="IPR003593">
    <property type="entry name" value="AAA+_ATPase"/>
</dbReference>
<dbReference type="SMART" id="SM00382">
    <property type="entry name" value="AAA"/>
    <property type="match status" value="1"/>
</dbReference>
<dbReference type="PROSITE" id="PS50929">
    <property type="entry name" value="ABC_TM1F"/>
    <property type="match status" value="1"/>
</dbReference>
<dbReference type="GO" id="GO:0015421">
    <property type="term" value="F:ABC-type oligopeptide transporter activity"/>
    <property type="evidence" value="ECO:0007669"/>
    <property type="project" value="TreeGrafter"/>
</dbReference>
<reference evidence="10" key="1">
    <citation type="submission" date="2020-12" db="EMBL/GenBank/DDBJ databases">
        <title>Desulfobium dissulfuricans gen. nov., sp. nov., a novel mesophilic, sulfate-reducing bacterium isolated from a deep-sea hydrothermal vent.</title>
        <authorList>
            <person name="Hashimoto Y."/>
            <person name="Tame A."/>
            <person name="Sawayama S."/>
            <person name="Miyazaki J."/>
            <person name="Takai K."/>
            <person name="Nakagawa S."/>
        </authorList>
    </citation>
    <scope>NUCLEOTIDE SEQUENCE</scope>
    <source>
        <strain evidence="10">GF1</strain>
    </source>
</reference>
<dbReference type="CDD" id="cd07346">
    <property type="entry name" value="ABC_6TM_exporters"/>
    <property type="match status" value="1"/>
</dbReference>
<dbReference type="SUPFAM" id="SSF90123">
    <property type="entry name" value="ABC transporter transmembrane region"/>
    <property type="match status" value="1"/>
</dbReference>
<dbReference type="PROSITE" id="PS00211">
    <property type="entry name" value="ABC_TRANSPORTER_1"/>
    <property type="match status" value="1"/>
</dbReference>
<dbReference type="EMBL" id="AP024233">
    <property type="protein sequence ID" value="BCO07797.1"/>
    <property type="molecule type" value="Genomic_DNA"/>
</dbReference>
<dbReference type="Pfam" id="PF00005">
    <property type="entry name" value="ABC_tran"/>
    <property type="match status" value="2"/>
</dbReference>
<evidence type="ECO:0000259" key="9">
    <source>
        <dbReference type="PROSITE" id="PS50929"/>
    </source>
</evidence>
<dbReference type="PROSITE" id="PS50893">
    <property type="entry name" value="ABC_TRANSPORTER_2"/>
    <property type="match status" value="1"/>
</dbReference>
<organism evidence="10 11">
    <name type="scientific">Desulfolithobacter dissulfuricans</name>
    <dbReference type="NCBI Taxonomy" id="2795293"/>
    <lineage>
        <taxon>Bacteria</taxon>
        <taxon>Pseudomonadati</taxon>
        <taxon>Thermodesulfobacteriota</taxon>
        <taxon>Desulfobulbia</taxon>
        <taxon>Desulfobulbales</taxon>
        <taxon>Desulfobulbaceae</taxon>
        <taxon>Desulfolithobacter</taxon>
    </lineage>
</organism>
<keyword evidence="4" id="KW-0067">ATP-binding</keyword>
<dbReference type="InterPro" id="IPR039421">
    <property type="entry name" value="Type_1_exporter"/>
</dbReference>
<evidence type="ECO:0000313" key="10">
    <source>
        <dbReference type="EMBL" id="BCO07797.1"/>
    </source>
</evidence>
<evidence type="ECO:0000256" key="6">
    <source>
        <dbReference type="ARBA" id="ARBA00023136"/>
    </source>
</evidence>
<feature type="transmembrane region" description="Helical" evidence="7">
    <location>
        <begin position="141"/>
        <end position="160"/>
    </location>
</feature>
<dbReference type="SUPFAM" id="SSF52540">
    <property type="entry name" value="P-loop containing nucleoside triphosphate hydrolases"/>
    <property type="match status" value="1"/>
</dbReference>
<name>A0A915XIN8_9BACT</name>
<evidence type="ECO:0000256" key="4">
    <source>
        <dbReference type="ARBA" id="ARBA00022840"/>
    </source>
</evidence>
<dbReference type="Gene3D" id="3.40.50.300">
    <property type="entry name" value="P-loop containing nucleotide triphosphate hydrolases"/>
    <property type="match status" value="2"/>
</dbReference>
<feature type="domain" description="ABC transporter" evidence="8">
    <location>
        <begin position="319"/>
        <end position="828"/>
    </location>
</feature>
<dbReference type="PANTHER" id="PTHR43394">
    <property type="entry name" value="ATP-DEPENDENT PERMEASE MDL1, MITOCHONDRIAL"/>
    <property type="match status" value="1"/>
</dbReference>